<proteinExistence type="predicted"/>
<name>A0A285MS67_9FLAO</name>
<protein>
    <submittedName>
        <fullName evidence="1">Uncharacterized protein</fullName>
    </submittedName>
</protein>
<dbReference type="AlphaFoldDB" id="A0A285MS67"/>
<sequence length="178" mass="19925">MKSVFNFSMKKILPILLIAFLFFYVASCEKDDICVDGDTPLLVIGFFDADNPTEPKEVPSLRVKEVVLDQNINTITDRASNLDSIGIPLRIDTTSTQFSFITNSADDDTTGEETGNVDILTVSYSMQEKFVSRACGIVANYEEINVALPDNPENWIKDIDVVQQKVENSNNIHVKIFH</sequence>
<accession>A0A285MS67</accession>
<dbReference type="Proteomes" id="UP000219048">
    <property type="component" value="Unassembled WGS sequence"/>
</dbReference>
<dbReference type="EMBL" id="OBEH01000002">
    <property type="protein sequence ID" value="SNY99377.1"/>
    <property type="molecule type" value="Genomic_DNA"/>
</dbReference>
<organism evidence="1 2">
    <name type="scientific">Flagellimonas pacifica</name>
    <dbReference type="NCBI Taxonomy" id="1247520"/>
    <lineage>
        <taxon>Bacteria</taxon>
        <taxon>Pseudomonadati</taxon>
        <taxon>Bacteroidota</taxon>
        <taxon>Flavobacteriia</taxon>
        <taxon>Flavobacteriales</taxon>
        <taxon>Flavobacteriaceae</taxon>
        <taxon>Flagellimonas</taxon>
    </lineage>
</organism>
<reference evidence="2" key="1">
    <citation type="submission" date="2017-09" db="EMBL/GenBank/DDBJ databases">
        <authorList>
            <person name="Varghese N."/>
            <person name="Submissions S."/>
        </authorList>
    </citation>
    <scope>NUCLEOTIDE SEQUENCE [LARGE SCALE GENOMIC DNA]</scope>
    <source>
        <strain evidence="2">DSM 25885</strain>
    </source>
</reference>
<dbReference type="Pfam" id="PF20050">
    <property type="entry name" value="DUF6452"/>
    <property type="match status" value="1"/>
</dbReference>
<gene>
    <name evidence="1" type="ORF">SAMN06265377_1182</name>
</gene>
<keyword evidence="2" id="KW-1185">Reference proteome</keyword>
<dbReference type="InterPro" id="IPR045607">
    <property type="entry name" value="DUF6452"/>
</dbReference>
<evidence type="ECO:0000313" key="1">
    <source>
        <dbReference type="EMBL" id="SNY99377.1"/>
    </source>
</evidence>
<evidence type="ECO:0000313" key="2">
    <source>
        <dbReference type="Proteomes" id="UP000219048"/>
    </source>
</evidence>